<accession>A0ABS5E9B9</accession>
<proteinExistence type="predicted"/>
<reference evidence="1 2" key="1">
    <citation type="submission" date="2021-04" db="EMBL/GenBank/DDBJ databases">
        <title>The complete genome sequence of Neokomagataea sp. TBRC 2177.</title>
        <authorList>
            <person name="Charoenyingcharoen P."/>
            <person name="Yukphan P."/>
        </authorList>
    </citation>
    <scope>NUCLEOTIDE SEQUENCE [LARGE SCALE GENOMIC DNA]</scope>
    <source>
        <strain evidence="1 2">TBRC 2177</strain>
    </source>
</reference>
<dbReference type="RefSeq" id="WP_211682901.1">
    <property type="nucleotide sequence ID" value="NZ_JAGRQH010000009.1"/>
</dbReference>
<organism evidence="1 2">
    <name type="scientific">Neokomagataea anthophila</name>
    <dbReference type="NCBI Taxonomy" id="2826925"/>
    <lineage>
        <taxon>Bacteria</taxon>
        <taxon>Pseudomonadati</taxon>
        <taxon>Pseudomonadota</taxon>
        <taxon>Alphaproteobacteria</taxon>
        <taxon>Acetobacterales</taxon>
        <taxon>Acetobacteraceae</taxon>
        <taxon>Neokomagataea</taxon>
    </lineage>
</organism>
<sequence>MNGFSIDLAADSIIDTHSRLCEQRVLSKMQATEKFLKCHDPKTINHIAWYSQKDTA</sequence>
<name>A0ABS5E9B9_9PROT</name>
<dbReference type="Proteomes" id="UP000677812">
    <property type="component" value="Unassembled WGS sequence"/>
</dbReference>
<comment type="caution">
    <text evidence="1">The sequence shown here is derived from an EMBL/GenBank/DDBJ whole genome shotgun (WGS) entry which is preliminary data.</text>
</comment>
<evidence type="ECO:0000313" key="1">
    <source>
        <dbReference type="EMBL" id="MBR0560464.1"/>
    </source>
</evidence>
<gene>
    <name evidence="1" type="ORF">KB213_10410</name>
</gene>
<dbReference type="EMBL" id="JAGRQH010000009">
    <property type="protein sequence ID" value="MBR0560464.1"/>
    <property type="molecule type" value="Genomic_DNA"/>
</dbReference>
<protein>
    <submittedName>
        <fullName evidence="1">Uncharacterized protein</fullName>
    </submittedName>
</protein>
<evidence type="ECO:0000313" key="2">
    <source>
        <dbReference type="Proteomes" id="UP000677812"/>
    </source>
</evidence>
<keyword evidence="2" id="KW-1185">Reference proteome</keyword>